<dbReference type="RefSeq" id="WP_309254653.1">
    <property type="nucleotide sequence ID" value="NZ_JAVGXC010000006.1"/>
</dbReference>
<accession>A0ABU1CP59</accession>
<proteinExistence type="predicted"/>
<gene>
    <name evidence="1" type="ORF">RCO22_08885</name>
</gene>
<evidence type="ECO:0000313" key="1">
    <source>
        <dbReference type="EMBL" id="MDR0189049.1"/>
    </source>
</evidence>
<organism evidence="1 2">
    <name type="scientific">Pseudomonas yamanorum</name>
    <dbReference type="NCBI Taxonomy" id="515393"/>
    <lineage>
        <taxon>Bacteria</taxon>
        <taxon>Pseudomonadati</taxon>
        <taxon>Pseudomonadota</taxon>
        <taxon>Gammaproteobacteria</taxon>
        <taxon>Pseudomonadales</taxon>
        <taxon>Pseudomonadaceae</taxon>
        <taxon>Pseudomonas</taxon>
    </lineage>
</organism>
<sequence length="603" mass="66806">MSTVITDVPQPTAELGSLEVPGLFPASAGDVGIDGSMGLRNIQTPQVVYVHTSSRMANGDLLELFSNDPLIPVAHTFVQPGDLQQARLPLLLPAASIRPLLIDPLVCRNNLTGESTQTLRLRVDLNMPGGLDPDVTTPGHQGLVFKLPADVMVNGVSNKRAREGIEVEVLPYPFIAVGDRLLLCWGDQQVTHSVSEKDLRRSIILVVPYDTIIAAGDSDRLNVQFQVRGHTGNDSDPAAPWSAASEARVFARDDFLYAPFINEADPQTRVIDLAKLEGKSITANVYADPNYFSPNDTLEFFFQGTDAHGNPVTYGEKTRIDQSNKLFEFPISHELVAKLVQGHAKVQYTLHKFIEGITFHSVADYVTVQGVVAPWTAPYMNEVQPFAHVQPVPFDGYAYVPYQESWKPTDLITLVWLVPDPEGAVEYRFSRSAGERPEHNVLEFHVPGAQTKRFEGRPSVMYYEATDSRAIPRLLGQSARKNLLVGERWAPMAAPEVERVIGHRLDPDLVPDGVWVTLPNPPLGRDIRLHWFGPGNRIEMLVRANAPGEARVKVPAKFVLDNLNRIVKVYWLVNLGGTPQRYSGVTTVRIARRHTVDDENLPN</sequence>
<name>A0ABU1CP59_9PSED</name>
<protein>
    <submittedName>
        <fullName evidence="1">Uncharacterized protein</fullName>
    </submittedName>
</protein>
<dbReference type="Proteomes" id="UP001224477">
    <property type="component" value="Unassembled WGS sequence"/>
</dbReference>
<evidence type="ECO:0000313" key="2">
    <source>
        <dbReference type="Proteomes" id="UP001224477"/>
    </source>
</evidence>
<keyword evidence="2" id="KW-1185">Reference proteome</keyword>
<comment type="caution">
    <text evidence="1">The sequence shown here is derived from an EMBL/GenBank/DDBJ whole genome shotgun (WGS) entry which is preliminary data.</text>
</comment>
<dbReference type="EMBL" id="JAVGXC010000006">
    <property type="protein sequence ID" value="MDR0189049.1"/>
    <property type="molecule type" value="Genomic_DNA"/>
</dbReference>
<reference evidence="1 2" key="1">
    <citation type="journal article" date="2023" name="Microbiol. Resour. Announc.">
        <title>Whole-genome sequence of Pseudomonas yamanorum OLsAu1 isolated from the edible ectomycorrhizal mushroom Lactarius sp. section Deliciosi.</title>
        <authorList>
            <person name="Ramirez-Mendoza R."/>
            <person name="Angeles-Argaiz R.E."/>
            <person name="Hernandez-Oaxaca D."/>
            <person name="Aguirre-Beltran L."/>
            <person name="Almaraz-Suarez J."/>
            <person name="Perez-Moreno J."/>
        </authorList>
    </citation>
    <scope>NUCLEOTIDE SEQUENCE [LARGE SCALE GENOMIC DNA]</scope>
    <source>
        <strain evidence="1 2">OLsAu1</strain>
    </source>
</reference>